<feature type="transmembrane region" description="Helical" evidence="1">
    <location>
        <begin position="53"/>
        <end position="75"/>
    </location>
</feature>
<protein>
    <submittedName>
        <fullName evidence="2">Uncharacterized protein</fullName>
    </submittedName>
</protein>
<reference evidence="2" key="1">
    <citation type="submission" date="2024-07" db="EMBL/GenBank/DDBJ databases">
        <authorList>
            <person name="Yu S.T."/>
        </authorList>
    </citation>
    <scope>NUCLEOTIDE SEQUENCE</scope>
    <source>
        <strain evidence="2">Y1</strain>
    </source>
</reference>
<gene>
    <name evidence="2" type="ORF">AB2U05_03945</name>
</gene>
<feature type="transmembrane region" description="Helical" evidence="1">
    <location>
        <begin position="121"/>
        <end position="138"/>
    </location>
</feature>
<sequence length="256" mass="26256">MSGAKARGGARASAEHVMAPAVVFAIPVLKLAWTLGGGDAARDALSAMGPANWVDVVIGMFLAEPVLAAVLAAVACHLTYAYRAAHGGAARHRERALIATAAAASIVPLAAGVVVGAFNGLWWGVASGALGYLLRLGVVAEYRTGARSADTGHRTGRPATSFRPRAAEAVRVAALLLALVVLPALAVSAALNGRSWTSVLSCDVNTGTGPQRARVVELDRSAPGVVGWDLAAREVVSGTNCAVEADDVIRPPWWRS</sequence>
<keyword evidence="1" id="KW-0472">Membrane</keyword>
<keyword evidence="1" id="KW-0812">Transmembrane</keyword>
<feature type="transmembrane region" description="Helical" evidence="1">
    <location>
        <begin position="12"/>
        <end position="33"/>
    </location>
</feature>
<evidence type="ECO:0000256" key="1">
    <source>
        <dbReference type="SAM" id="Phobius"/>
    </source>
</evidence>
<dbReference type="RefSeq" id="WP_369182441.1">
    <property type="nucleotide sequence ID" value="NZ_CP163445.1"/>
</dbReference>
<dbReference type="EMBL" id="CP163445">
    <property type="protein sequence ID" value="XDQ77695.1"/>
    <property type="molecule type" value="Genomic_DNA"/>
</dbReference>
<name>A0AB39TDY3_9ACTN</name>
<feature type="transmembrane region" description="Helical" evidence="1">
    <location>
        <begin position="96"/>
        <end position="115"/>
    </location>
</feature>
<proteinExistence type="predicted"/>
<organism evidence="2">
    <name type="scientific">Streptomyces sp. Y1</name>
    <dbReference type="NCBI Taxonomy" id="3238634"/>
    <lineage>
        <taxon>Bacteria</taxon>
        <taxon>Bacillati</taxon>
        <taxon>Actinomycetota</taxon>
        <taxon>Actinomycetes</taxon>
        <taxon>Kitasatosporales</taxon>
        <taxon>Streptomycetaceae</taxon>
        <taxon>Streptomyces</taxon>
    </lineage>
</organism>
<feature type="transmembrane region" description="Helical" evidence="1">
    <location>
        <begin position="172"/>
        <end position="191"/>
    </location>
</feature>
<dbReference type="AlphaFoldDB" id="A0AB39TDY3"/>
<evidence type="ECO:0000313" key="2">
    <source>
        <dbReference type="EMBL" id="XDQ77695.1"/>
    </source>
</evidence>
<keyword evidence="1" id="KW-1133">Transmembrane helix</keyword>
<accession>A0AB39TDY3</accession>